<dbReference type="InterPro" id="IPR000748">
    <property type="entry name" value="PsdUridine_synth_RsuA/RluB/E/F"/>
</dbReference>
<dbReference type="PANTHER" id="PTHR47683">
    <property type="entry name" value="PSEUDOURIDINE SYNTHASE FAMILY PROTEIN-RELATED"/>
    <property type="match status" value="1"/>
</dbReference>
<evidence type="ECO:0000256" key="1">
    <source>
        <dbReference type="ARBA" id="ARBA00000073"/>
    </source>
</evidence>
<dbReference type="PANTHER" id="PTHR47683:SF4">
    <property type="entry name" value="PSEUDOURIDINE SYNTHASE"/>
    <property type="match status" value="1"/>
</dbReference>
<evidence type="ECO:0000259" key="9">
    <source>
        <dbReference type="Pfam" id="PF00849"/>
    </source>
</evidence>
<keyword evidence="4 8" id="KW-0413">Isomerase</keyword>
<dbReference type="Pfam" id="PF00849">
    <property type="entry name" value="PseudoU_synth_2"/>
    <property type="match status" value="1"/>
</dbReference>
<name>A0A328AHY6_9CAUL</name>
<dbReference type="GO" id="GO:0000455">
    <property type="term" value="P:enzyme-directed rRNA pseudouridine synthesis"/>
    <property type="evidence" value="ECO:0007669"/>
    <property type="project" value="UniProtKB-ARBA"/>
</dbReference>
<gene>
    <name evidence="11" type="ORF">DJ017_06840</name>
</gene>
<dbReference type="InterPro" id="IPR050343">
    <property type="entry name" value="RsuA_PseudoU_synthase"/>
</dbReference>
<evidence type="ECO:0000256" key="7">
    <source>
        <dbReference type="PROSITE-ProRule" id="PRU00182"/>
    </source>
</evidence>
<dbReference type="InterPro" id="IPR002942">
    <property type="entry name" value="S4_RNA-bd"/>
</dbReference>
<dbReference type="SUPFAM" id="SSF55120">
    <property type="entry name" value="Pseudouridine synthase"/>
    <property type="match status" value="1"/>
</dbReference>
<dbReference type="InterPro" id="IPR018496">
    <property type="entry name" value="PsdUridine_synth_RsuA/RluB_CS"/>
</dbReference>
<evidence type="ECO:0000313" key="12">
    <source>
        <dbReference type="Proteomes" id="UP000249254"/>
    </source>
</evidence>
<evidence type="ECO:0000256" key="8">
    <source>
        <dbReference type="RuleBase" id="RU003887"/>
    </source>
</evidence>
<dbReference type="SUPFAM" id="SSF55174">
    <property type="entry name" value="Alpha-L RNA-binding motif"/>
    <property type="match status" value="1"/>
</dbReference>
<sequence length="246" mass="26723">MSSTFRLDRLLANMGYGSRREIQALVRAGEIELDGAPVATADMRLAVTPDLAERMRVMGARLDPPPGLALMLHKPLGVTCSHKESGPLVYDLLPTRWRGREPAISTVGRLDKDTSGLLLLTDDGALLHRIISPRQHVAKRYLATLARPLEGHEAARFASGELRLEGEDKPLAPAVLEPLSPTSAYLTVGEGRYHQVRRMFAAVGNHVEALHRDRIGGLDLPADLAPGAWRLMTPAEIATVFAAAPK</sequence>
<evidence type="ECO:0000256" key="6">
    <source>
        <dbReference type="ARBA" id="ARBA00037590"/>
    </source>
</evidence>
<organism evidence="11 12">
    <name type="scientific">Phenylobacterium soli</name>
    <dbReference type="NCBI Taxonomy" id="2170551"/>
    <lineage>
        <taxon>Bacteria</taxon>
        <taxon>Pseudomonadati</taxon>
        <taxon>Pseudomonadota</taxon>
        <taxon>Alphaproteobacteria</taxon>
        <taxon>Caulobacterales</taxon>
        <taxon>Caulobacteraceae</taxon>
        <taxon>Phenylobacterium</taxon>
    </lineage>
</organism>
<comment type="catalytic activity">
    <reaction evidence="5">
        <text>uridine(516) in 16S rRNA = pseudouridine(516) in 16S rRNA</text>
        <dbReference type="Rhea" id="RHEA:38867"/>
        <dbReference type="Rhea" id="RHEA-COMP:10089"/>
        <dbReference type="Rhea" id="RHEA-COMP:10090"/>
        <dbReference type="ChEBI" id="CHEBI:65314"/>
        <dbReference type="ChEBI" id="CHEBI:65315"/>
        <dbReference type="EC" id="5.4.99.19"/>
    </reaction>
</comment>
<dbReference type="Pfam" id="PF01479">
    <property type="entry name" value="S4"/>
    <property type="match status" value="1"/>
</dbReference>
<feature type="domain" description="Pseudouridine synthase RsuA/RluA-like" evidence="9">
    <location>
        <begin position="70"/>
        <end position="202"/>
    </location>
</feature>
<feature type="domain" description="RNA-binding S4" evidence="10">
    <location>
        <begin position="6"/>
        <end position="45"/>
    </location>
</feature>
<dbReference type="EC" id="5.4.99.-" evidence="8"/>
<evidence type="ECO:0000313" key="11">
    <source>
        <dbReference type="EMBL" id="RAK54259.1"/>
    </source>
</evidence>
<evidence type="ECO:0000256" key="5">
    <source>
        <dbReference type="ARBA" id="ARBA00036749"/>
    </source>
</evidence>
<dbReference type="GO" id="GO:0003723">
    <property type="term" value="F:RNA binding"/>
    <property type="evidence" value="ECO:0007669"/>
    <property type="project" value="UniProtKB-KW"/>
</dbReference>
<evidence type="ECO:0000256" key="4">
    <source>
        <dbReference type="ARBA" id="ARBA00023235"/>
    </source>
</evidence>
<dbReference type="AlphaFoldDB" id="A0A328AHY6"/>
<dbReference type="InterPro" id="IPR042092">
    <property type="entry name" value="PsdUridine_s_RsuA/RluB/E/F_cat"/>
</dbReference>
<dbReference type="CDD" id="cd02553">
    <property type="entry name" value="PseudoU_synth_RsuA"/>
    <property type="match status" value="1"/>
</dbReference>
<dbReference type="NCBIfam" id="TIGR00093">
    <property type="entry name" value="pseudouridine synthase"/>
    <property type="match status" value="1"/>
</dbReference>
<comment type="function">
    <text evidence="6">Responsible for synthesis of pseudouridine from uracil-516 in 16S ribosomal RNA.</text>
</comment>
<evidence type="ECO:0000256" key="3">
    <source>
        <dbReference type="ARBA" id="ARBA00022884"/>
    </source>
</evidence>
<dbReference type="InterPro" id="IPR036986">
    <property type="entry name" value="S4_RNA-bd_sf"/>
</dbReference>
<reference evidence="12" key="1">
    <citation type="submission" date="2018-05" db="EMBL/GenBank/DDBJ databases">
        <authorList>
            <person name="Li X."/>
        </authorList>
    </citation>
    <scope>NUCLEOTIDE SEQUENCE [LARGE SCALE GENOMIC DNA]</scope>
    <source>
        <strain evidence="12">LX32</strain>
    </source>
</reference>
<dbReference type="RefSeq" id="WP_111528010.1">
    <property type="nucleotide sequence ID" value="NZ_JBHRSG010000002.1"/>
</dbReference>
<dbReference type="Gene3D" id="3.30.70.580">
    <property type="entry name" value="Pseudouridine synthase I, catalytic domain, N-terminal subdomain"/>
    <property type="match status" value="1"/>
</dbReference>
<evidence type="ECO:0000256" key="2">
    <source>
        <dbReference type="ARBA" id="ARBA00008348"/>
    </source>
</evidence>
<keyword evidence="12" id="KW-1185">Reference proteome</keyword>
<dbReference type="Gene3D" id="3.10.290.10">
    <property type="entry name" value="RNA-binding S4 domain"/>
    <property type="match status" value="1"/>
</dbReference>
<evidence type="ECO:0000259" key="10">
    <source>
        <dbReference type="Pfam" id="PF01479"/>
    </source>
</evidence>
<keyword evidence="3 7" id="KW-0694">RNA-binding</keyword>
<comment type="catalytic activity">
    <reaction evidence="1">
        <text>a uridine in RNA = a pseudouridine in RNA</text>
        <dbReference type="Rhea" id="RHEA:48348"/>
        <dbReference type="Rhea" id="RHEA-COMP:12068"/>
        <dbReference type="Rhea" id="RHEA-COMP:12069"/>
        <dbReference type="ChEBI" id="CHEBI:65314"/>
        <dbReference type="ChEBI" id="CHEBI:65315"/>
    </reaction>
</comment>
<dbReference type="InterPro" id="IPR020103">
    <property type="entry name" value="PsdUridine_synth_cat_dom_sf"/>
</dbReference>
<dbReference type="Gene3D" id="3.30.70.1560">
    <property type="entry name" value="Alpha-L RNA-binding motif"/>
    <property type="match status" value="1"/>
</dbReference>
<protein>
    <recommendedName>
        <fullName evidence="8">Pseudouridine synthase</fullName>
        <ecNumber evidence="8">5.4.99.-</ecNumber>
    </recommendedName>
</protein>
<accession>A0A328AHY6</accession>
<proteinExistence type="inferred from homology"/>
<dbReference type="OrthoDB" id="9807213at2"/>
<dbReference type="InterPro" id="IPR006145">
    <property type="entry name" value="PsdUridine_synth_RsuA/RluA"/>
</dbReference>
<comment type="caution">
    <text evidence="11">The sequence shown here is derived from an EMBL/GenBank/DDBJ whole genome shotgun (WGS) entry which is preliminary data.</text>
</comment>
<dbReference type="EMBL" id="QFYQ01000001">
    <property type="protein sequence ID" value="RAK54259.1"/>
    <property type="molecule type" value="Genomic_DNA"/>
</dbReference>
<comment type="similarity">
    <text evidence="2 8">Belongs to the pseudouridine synthase RsuA family.</text>
</comment>
<dbReference type="GO" id="GO:0160136">
    <property type="term" value="F:16S rRNA pseudouridine(516) synthase activity"/>
    <property type="evidence" value="ECO:0007669"/>
    <property type="project" value="UniProtKB-EC"/>
</dbReference>
<dbReference type="PROSITE" id="PS50889">
    <property type="entry name" value="S4"/>
    <property type="match status" value="1"/>
</dbReference>
<dbReference type="PROSITE" id="PS01149">
    <property type="entry name" value="PSI_RSU"/>
    <property type="match status" value="1"/>
</dbReference>
<dbReference type="Proteomes" id="UP000249254">
    <property type="component" value="Unassembled WGS sequence"/>
</dbReference>
<dbReference type="InterPro" id="IPR020094">
    <property type="entry name" value="TruA/RsuA/RluB/E/F_N"/>
</dbReference>